<dbReference type="RefSeq" id="WP_248734911.1">
    <property type="nucleotide sequence ID" value="NZ_CALBWS010000008.1"/>
</dbReference>
<name>A0ABM9EPP4_9BACI</name>
<comment type="caution">
    <text evidence="1">The sequence shown here is derived from an EMBL/GenBank/DDBJ whole genome shotgun (WGS) entry which is preliminary data.</text>
</comment>
<accession>A0ABM9EPP4</accession>
<dbReference type="Pfam" id="PF14398">
    <property type="entry name" value="ATPgrasp_YheCD"/>
    <property type="match status" value="1"/>
</dbReference>
<proteinExistence type="predicted"/>
<dbReference type="EMBL" id="CALBWS010000008">
    <property type="protein sequence ID" value="CAH2714595.1"/>
    <property type="molecule type" value="Genomic_DNA"/>
</dbReference>
<evidence type="ECO:0000313" key="2">
    <source>
        <dbReference type="Proteomes" id="UP000838308"/>
    </source>
</evidence>
<dbReference type="Gene3D" id="3.30.470.20">
    <property type="entry name" value="ATP-grasp fold, B domain"/>
    <property type="match status" value="1"/>
</dbReference>
<organism evidence="1 2">
    <name type="scientific">Neobacillus rhizosphaerae</name>
    <dbReference type="NCBI Taxonomy" id="2880965"/>
    <lineage>
        <taxon>Bacteria</taxon>
        <taxon>Bacillati</taxon>
        <taxon>Bacillota</taxon>
        <taxon>Bacilli</taxon>
        <taxon>Bacillales</taxon>
        <taxon>Bacillaceae</taxon>
        <taxon>Neobacillus</taxon>
    </lineage>
</organism>
<dbReference type="Proteomes" id="UP000838308">
    <property type="component" value="Unassembled WGS sequence"/>
</dbReference>
<sequence>MAIERRQVKSKAVMFYVLQSYPETKDYLPHTEILEYRAFRKMMESYNKIYLKPDQGCKSKGVIRIENAENGLYLIRRSESATPQEFHKFPDLWKTVQLMTSHTRHIIQKGIESVTLDQRNFDIRAHVLRVRGEWTIGGICVRLGAPGSIVTTSLIGGTPIQLDTLFTDMLGYTEEDQQQVKEKLHDCILNTAKKISPVYPNNKEFGIDMGLDAEKQVWLYEVNTAPLVNGNFKLLHDLTLYEKITSLRRISK</sequence>
<keyword evidence="2" id="KW-1185">Reference proteome</keyword>
<evidence type="ECO:0000313" key="1">
    <source>
        <dbReference type="EMBL" id="CAH2714595.1"/>
    </source>
</evidence>
<reference evidence="1" key="1">
    <citation type="submission" date="2022-04" db="EMBL/GenBank/DDBJ databases">
        <authorList>
            <person name="Criscuolo A."/>
        </authorList>
    </citation>
    <scope>NUCLEOTIDE SEQUENCE</scope>
    <source>
        <strain evidence="1">CIP111895</strain>
    </source>
</reference>
<gene>
    <name evidence="1" type="primary">yheD_5</name>
    <name evidence="1" type="ORF">BACCIP111895_01767</name>
</gene>
<dbReference type="InterPro" id="IPR026838">
    <property type="entry name" value="YheC/D"/>
</dbReference>
<protein>
    <submittedName>
        <fullName evidence="1">Endospore coat-associated protein YheD</fullName>
    </submittedName>
</protein>
<dbReference type="SUPFAM" id="SSF56059">
    <property type="entry name" value="Glutathione synthetase ATP-binding domain-like"/>
    <property type="match status" value="1"/>
</dbReference>